<dbReference type="Pfam" id="PF13517">
    <property type="entry name" value="FG-GAP_3"/>
    <property type="match status" value="3"/>
</dbReference>
<comment type="similarity">
    <text evidence="2">Belongs to the malectin family.</text>
</comment>
<feature type="domain" description="Malectin" evidence="10">
    <location>
        <begin position="754"/>
        <end position="899"/>
    </location>
</feature>
<dbReference type="SUPFAM" id="SSF49785">
    <property type="entry name" value="Galactose-binding domain-like"/>
    <property type="match status" value="3"/>
</dbReference>
<keyword evidence="4" id="KW-0732">Signal</keyword>
<dbReference type="Gene3D" id="2.60.120.430">
    <property type="entry name" value="Galactose-binding lectin"/>
    <property type="match status" value="3"/>
</dbReference>
<accession>A0A5B7ZVF2</accession>
<evidence type="ECO:0000256" key="7">
    <source>
        <dbReference type="ARBA" id="ARBA00023136"/>
    </source>
</evidence>
<protein>
    <submittedName>
        <fullName evidence="12">T9SS type A sorting domain-containing protein</fullName>
    </submittedName>
</protein>
<dbReference type="Pfam" id="PF11721">
    <property type="entry name" value="Malectin"/>
    <property type="match status" value="3"/>
</dbReference>
<keyword evidence="9" id="KW-0119">Carbohydrate metabolism</keyword>
<dbReference type="Gene3D" id="2.130.10.130">
    <property type="entry name" value="Integrin alpha, N-terminal"/>
    <property type="match status" value="1"/>
</dbReference>
<dbReference type="SUPFAM" id="SSF69318">
    <property type="entry name" value="Integrin alpha N-terminal domain"/>
    <property type="match status" value="1"/>
</dbReference>
<comment type="subcellular location">
    <subcellularLocation>
        <location evidence="1">Endoplasmic reticulum membrane</location>
        <topology evidence="1">Single-pass type I membrane protein</topology>
    </subcellularLocation>
</comment>
<dbReference type="AlphaFoldDB" id="A0A5B7ZVF2"/>
<reference evidence="12 13" key="1">
    <citation type="submission" date="2019-06" db="EMBL/GenBank/DDBJ databases">
        <authorList>
            <person name="Srinivasan S."/>
        </authorList>
    </citation>
    <scope>NUCLEOTIDE SEQUENCE [LARGE SCALE GENOMIC DNA]</scope>
    <source>
        <strain evidence="12 13">17J68-5</strain>
    </source>
</reference>
<dbReference type="InterPro" id="IPR028994">
    <property type="entry name" value="Integrin_alpha_N"/>
</dbReference>
<feature type="domain" description="SbsA Ig-like" evidence="11">
    <location>
        <begin position="44"/>
        <end position="144"/>
    </location>
</feature>
<feature type="domain" description="Malectin" evidence="10">
    <location>
        <begin position="913"/>
        <end position="1058"/>
    </location>
</feature>
<evidence type="ECO:0000256" key="3">
    <source>
        <dbReference type="ARBA" id="ARBA00022692"/>
    </source>
</evidence>
<dbReference type="InterPro" id="IPR035986">
    <property type="entry name" value="PKD_dom_sf"/>
</dbReference>
<evidence type="ECO:0000256" key="6">
    <source>
        <dbReference type="ARBA" id="ARBA00022989"/>
    </source>
</evidence>
<evidence type="ECO:0000313" key="13">
    <source>
        <dbReference type="Proteomes" id="UP000305398"/>
    </source>
</evidence>
<dbReference type="InterPro" id="IPR013517">
    <property type="entry name" value="FG-GAP"/>
</dbReference>
<dbReference type="OrthoDB" id="886536at2"/>
<feature type="domain" description="Malectin" evidence="10">
    <location>
        <begin position="499"/>
        <end position="643"/>
    </location>
</feature>
<evidence type="ECO:0000256" key="8">
    <source>
        <dbReference type="ARBA" id="ARBA00023180"/>
    </source>
</evidence>
<dbReference type="SUPFAM" id="SSF49299">
    <property type="entry name" value="PKD domain"/>
    <property type="match status" value="1"/>
</dbReference>
<dbReference type="Pfam" id="PF01839">
    <property type="entry name" value="FG-GAP"/>
    <property type="match status" value="1"/>
</dbReference>
<dbReference type="InterPro" id="IPR039155">
    <property type="entry name" value="MLEC"/>
</dbReference>
<proteinExistence type="inferred from homology"/>
<evidence type="ECO:0000259" key="11">
    <source>
        <dbReference type="Pfam" id="PF13205"/>
    </source>
</evidence>
<keyword evidence="8" id="KW-0325">Glycoprotein</keyword>
<name>A0A5B7ZVF2_9BACT</name>
<evidence type="ECO:0000256" key="9">
    <source>
        <dbReference type="ARBA" id="ARBA00023277"/>
    </source>
</evidence>
<dbReference type="Pfam" id="PF13205">
    <property type="entry name" value="Big_5"/>
    <property type="match status" value="1"/>
</dbReference>
<dbReference type="GO" id="GO:0030246">
    <property type="term" value="F:carbohydrate binding"/>
    <property type="evidence" value="ECO:0007669"/>
    <property type="project" value="InterPro"/>
</dbReference>
<evidence type="ECO:0000256" key="4">
    <source>
        <dbReference type="ARBA" id="ARBA00022729"/>
    </source>
</evidence>
<evidence type="ECO:0000256" key="5">
    <source>
        <dbReference type="ARBA" id="ARBA00022824"/>
    </source>
</evidence>
<gene>
    <name evidence="12" type="ORF">FHG12_02210</name>
</gene>
<evidence type="ECO:0000256" key="2">
    <source>
        <dbReference type="ARBA" id="ARBA00009141"/>
    </source>
</evidence>
<organism evidence="12 13">
    <name type="scientific">Hymenobacter jejuensis</name>
    <dbReference type="NCBI Taxonomy" id="2502781"/>
    <lineage>
        <taxon>Bacteria</taxon>
        <taxon>Pseudomonadati</taxon>
        <taxon>Bacteroidota</taxon>
        <taxon>Cytophagia</taxon>
        <taxon>Cytophagales</taxon>
        <taxon>Hymenobacteraceae</taxon>
        <taxon>Hymenobacter</taxon>
    </lineage>
</organism>
<dbReference type="Proteomes" id="UP000305398">
    <property type="component" value="Chromosome"/>
</dbReference>
<evidence type="ECO:0000259" key="10">
    <source>
        <dbReference type="Pfam" id="PF11721"/>
    </source>
</evidence>
<dbReference type="InterPro" id="IPR013783">
    <property type="entry name" value="Ig-like_fold"/>
</dbReference>
<dbReference type="GO" id="GO:0016020">
    <property type="term" value="C:membrane"/>
    <property type="evidence" value="ECO:0007669"/>
    <property type="project" value="TreeGrafter"/>
</dbReference>
<sequence>MVVMVTLIRTFVVASSLSLRAGCMGLALPLFLTISTAGTVQAQGPTPISWSPARNAPSAPRTTAVAVSFNQALSNTFATQQALVVFGSQAGGLKSGTPSVSGNTLTFRPTTPFKPGETVFATVTTGVQNSSQQNLARPYAYQFTAATARGTGLFRSNPDVPLSNPASLAVGDLDGDGDLDLVSVNAVSTGPSNTVSVRLNAGNGTFTGGQEVPGIGPGKILLGDLDGDHDLDLVTSGGVRLNNGGTFGNPEPAGLGGAALSDVDGDGDLDLLTEGQTTTTPTSSTVVRVRLNNGHGGFSESSAVPVSPNASTIVVGDVNNDGAPDLLASGSNGFIDVRLNTGRGMFASTGQQLTIATMQGGLLLGDVDGDGDLDLVAANTGSTVTVVLNDGQGTFSGSRFVNLGSFAVFAALGDVDGDGDLDLLAGGFPNSVSLRRNDGLGNFSGDQTFVVPDSPRAIAVGDLDGDGTLDFATANSSSGTTGSASIRLNQAEASLAARYRINAGGGALTTSLGAFAADQFYAPAPGSTYATSAAIAGTTDDALYQTERFGTNGVMGYALPVVNGTYIVKLHFAELYWSAADQRVFDVSVEGNKVLTAYDIFRRVGANTATTESFPVTVSDGTLNLDFSSLNTGGKDNPKVSAIEILSTTATAPPVANAGPDQTITLPTSSVTLAGSGTAAGGGSIKSYAWAQVSGPATATFSSSTAQNPTVSGLATAGTYVFSLVVTDNQDIPSPADQVQITVNPDPTGPPTAVYRINAGGGALTTSLGAFAADQAFSPSPGNTYATGAAIAGTTDDALYQTERFGTNGTFAYALPVANGTYTVKLHFAELYWNAAGQRVFDVSLEGNKVLTAYDIFQKVGANTAAVETFSTSVTDGVLNLDFTSLNAGGRDNPKVAAIEILAGPGSNPAPTAYHLNAGGGALSTSLGAFAADQAYAPAPGSTYATSAPIANTNDDALYQTERFGTNGTFAYALPIANGSYAVTLHFAELYWTAVGQRVFDVNLENAQVLTAYDIYKKVGANTATTETFTVSVADGVLNLDFSSLNAGGKDNPKVAAIEVVPSTAVVGRPVALGPGEAAAGLQVFEAYPNPFAERATIRFRTTKTGPAQLHVYNALGQRVATLFEGVAEVGHDYEQNLSGTNLPAGVYTCRLLLNGNGHTQRLLLVK</sequence>
<evidence type="ECO:0000313" key="12">
    <source>
        <dbReference type="EMBL" id="QDA58988.1"/>
    </source>
</evidence>
<dbReference type="Pfam" id="PF22352">
    <property type="entry name" value="K319L-like_PKD"/>
    <property type="match status" value="1"/>
</dbReference>
<dbReference type="PANTHER" id="PTHR13460">
    <property type="match status" value="1"/>
</dbReference>
<keyword evidence="5" id="KW-0256">Endoplasmic reticulum</keyword>
<dbReference type="KEGG" id="hyj:FHG12_02210"/>
<dbReference type="InterPro" id="IPR032812">
    <property type="entry name" value="SbsA_Ig"/>
</dbReference>
<dbReference type="InterPro" id="IPR008979">
    <property type="entry name" value="Galactose-bd-like_sf"/>
</dbReference>
<keyword evidence="6" id="KW-1133">Transmembrane helix</keyword>
<dbReference type="InterPro" id="IPR021720">
    <property type="entry name" value="Malectin_dom"/>
</dbReference>
<keyword evidence="7" id="KW-0472">Membrane</keyword>
<keyword evidence="3" id="KW-0812">Transmembrane</keyword>
<dbReference type="PANTHER" id="PTHR13460:SF0">
    <property type="entry name" value="MALECTIN"/>
    <property type="match status" value="1"/>
</dbReference>
<keyword evidence="13" id="KW-1185">Reference proteome</keyword>
<evidence type="ECO:0000256" key="1">
    <source>
        <dbReference type="ARBA" id="ARBA00004115"/>
    </source>
</evidence>
<dbReference type="Gene3D" id="2.60.40.10">
    <property type="entry name" value="Immunoglobulins"/>
    <property type="match status" value="1"/>
</dbReference>
<dbReference type="InterPro" id="IPR026444">
    <property type="entry name" value="Secre_tail"/>
</dbReference>
<dbReference type="NCBIfam" id="TIGR04183">
    <property type="entry name" value="Por_Secre_tail"/>
    <property type="match status" value="1"/>
</dbReference>
<dbReference type="EMBL" id="CP040896">
    <property type="protein sequence ID" value="QDA58988.1"/>
    <property type="molecule type" value="Genomic_DNA"/>
</dbReference>